<organism evidence="1 2">
    <name type="scientific">Fictibacillus marinisediminis</name>
    <dbReference type="NCBI Taxonomy" id="2878389"/>
    <lineage>
        <taxon>Bacteria</taxon>
        <taxon>Bacillati</taxon>
        <taxon>Bacillota</taxon>
        <taxon>Bacilli</taxon>
        <taxon>Bacillales</taxon>
        <taxon>Fictibacillaceae</taxon>
        <taxon>Fictibacillus</taxon>
    </lineage>
</organism>
<dbReference type="SFLD" id="SFLDG01140">
    <property type="entry name" value="C2.B:_Phosphomannomutase_and_P"/>
    <property type="match status" value="1"/>
</dbReference>
<dbReference type="GO" id="GO:0016791">
    <property type="term" value="F:phosphatase activity"/>
    <property type="evidence" value="ECO:0007669"/>
    <property type="project" value="UniProtKB-ARBA"/>
</dbReference>
<protein>
    <submittedName>
        <fullName evidence="1">Cof-type HAD-IIB family hydrolase</fullName>
    </submittedName>
</protein>
<dbReference type="NCBIfam" id="TIGR00099">
    <property type="entry name" value="Cof-subfamily"/>
    <property type="match status" value="1"/>
</dbReference>
<sequence length="287" mass="31558">MKLIAIDLDGTLLMKQGTISKENAMAIKEAQAQGNTVAICTGRAVEDVLNLLDNAGIQCPVIGANGAVLYDEGKIVQCHPLQKEHASHILTQLEDMNVFYHLHTNKGIYTPDFGKNGIQVEIDIVKSANPEIDSEELWKAAQGYLKQFGQISISSFQSIWTEDLVINKILPFSYSLEKLAEIRQSASAFEGLSITSSADHNLEINHENANKGNGLKGMADHLRIPYQDTVAIGDNMNDWPMMKFAGTSIAMGNALPEIKEICHFTTLENDEHGVAHAIREFILKQAV</sequence>
<dbReference type="EMBL" id="JAIWJX010000002">
    <property type="protein sequence ID" value="MCK6258263.1"/>
    <property type="molecule type" value="Genomic_DNA"/>
</dbReference>
<dbReference type="InterPro" id="IPR006379">
    <property type="entry name" value="HAD-SF_hydro_IIB"/>
</dbReference>
<dbReference type="AlphaFoldDB" id="A0A9X1XET9"/>
<reference evidence="1" key="1">
    <citation type="submission" date="2021-09" db="EMBL/GenBank/DDBJ databases">
        <title>Genome analysis of Fictibacillus sp. KIGAM418 isolated from marine sediment.</title>
        <authorList>
            <person name="Seo M.-J."/>
            <person name="Cho E.-S."/>
            <person name="Hwang C.Y."/>
        </authorList>
    </citation>
    <scope>NUCLEOTIDE SEQUENCE</scope>
    <source>
        <strain evidence="1">KIGAM418</strain>
    </source>
</reference>
<dbReference type="SUPFAM" id="SSF56784">
    <property type="entry name" value="HAD-like"/>
    <property type="match status" value="1"/>
</dbReference>
<dbReference type="Gene3D" id="3.40.50.1000">
    <property type="entry name" value="HAD superfamily/HAD-like"/>
    <property type="match status" value="1"/>
</dbReference>
<dbReference type="Pfam" id="PF08282">
    <property type="entry name" value="Hydrolase_3"/>
    <property type="match status" value="1"/>
</dbReference>
<dbReference type="PANTHER" id="PTHR10000">
    <property type="entry name" value="PHOSPHOSERINE PHOSPHATASE"/>
    <property type="match status" value="1"/>
</dbReference>
<keyword evidence="2" id="KW-1185">Reference proteome</keyword>
<dbReference type="InterPro" id="IPR023214">
    <property type="entry name" value="HAD_sf"/>
</dbReference>
<dbReference type="Gene3D" id="3.30.1240.10">
    <property type="match status" value="1"/>
</dbReference>
<dbReference type="InterPro" id="IPR036412">
    <property type="entry name" value="HAD-like_sf"/>
</dbReference>
<dbReference type="SFLD" id="SFLDG01144">
    <property type="entry name" value="C2.B.4:_PGP_Like"/>
    <property type="match status" value="1"/>
</dbReference>
<proteinExistence type="predicted"/>
<dbReference type="RefSeq" id="WP_248253593.1">
    <property type="nucleotide sequence ID" value="NZ_JAIWJX010000002.1"/>
</dbReference>
<keyword evidence="1" id="KW-0378">Hydrolase</keyword>
<accession>A0A9X1XET9</accession>
<evidence type="ECO:0000313" key="2">
    <source>
        <dbReference type="Proteomes" id="UP001139011"/>
    </source>
</evidence>
<dbReference type="PROSITE" id="PS01229">
    <property type="entry name" value="COF_2"/>
    <property type="match status" value="1"/>
</dbReference>
<dbReference type="GO" id="GO:0000287">
    <property type="term" value="F:magnesium ion binding"/>
    <property type="evidence" value="ECO:0007669"/>
    <property type="project" value="TreeGrafter"/>
</dbReference>
<dbReference type="Proteomes" id="UP001139011">
    <property type="component" value="Unassembled WGS sequence"/>
</dbReference>
<dbReference type="PROSITE" id="PS01228">
    <property type="entry name" value="COF_1"/>
    <property type="match status" value="1"/>
</dbReference>
<dbReference type="GO" id="GO:0005829">
    <property type="term" value="C:cytosol"/>
    <property type="evidence" value="ECO:0007669"/>
    <property type="project" value="TreeGrafter"/>
</dbReference>
<dbReference type="NCBIfam" id="TIGR01484">
    <property type="entry name" value="HAD-SF-IIB"/>
    <property type="match status" value="1"/>
</dbReference>
<dbReference type="InterPro" id="IPR000150">
    <property type="entry name" value="Cof"/>
</dbReference>
<comment type="caution">
    <text evidence="1">The sequence shown here is derived from an EMBL/GenBank/DDBJ whole genome shotgun (WGS) entry which is preliminary data.</text>
</comment>
<dbReference type="CDD" id="cd07516">
    <property type="entry name" value="HAD_Pase"/>
    <property type="match status" value="1"/>
</dbReference>
<gene>
    <name evidence="1" type="ORF">LCY76_16950</name>
</gene>
<name>A0A9X1XET9_9BACL</name>
<dbReference type="PANTHER" id="PTHR10000:SF55">
    <property type="entry name" value="5-AMINO-6-(5-PHOSPHO-D-RIBITYLAMINO)URACIL PHOSPHATASE YCSE"/>
    <property type="match status" value="1"/>
</dbReference>
<evidence type="ECO:0000313" key="1">
    <source>
        <dbReference type="EMBL" id="MCK6258263.1"/>
    </source>
</evidence>
<dbReference type="SFLD" id="SFLDS00003">
    <property type="entry name" value="Haloacid_Dehalogenase"/>
    <property type="match status" value="1"/>
</dbReference>